<protein>
    <recommendedName>
        <fullName evidence="3">Septum formation initiator</fullName>
    </recommendedName>
</protein>
<dbReference type="AlphaFoldDB" id="A0A2M8EJD5"/>
<gene>
    <name evidence="1" type="ORF">CO059_01405</name>
</gene>
<proteinExistence type="predicted"/>
<sequence length="133" mass="15272">MSKLTLPIFFSLLFLFFLLLGRSYLEVKGRVQRLELLRDEVGILQDRKADLEEELAYRLSLSYAEQVLRDVFGYAKRGEVIVVLPDLKEKTAESSKKGEALAAESTTKKQLSLFEKNFCSWRCFWIPGSCPCP</sequence>
<organism evidence="1 2">
    <name type="scientific">candidate division WWE3 bacterium CG_4_9_14_0_2_um_filter_48_10</name>
    <dbReference type="NCBI Taxonomy" id="1975078"/>
    <lineage>
        <taxon>Bacteria</taxon>
        <taxon>Katanobacteria</taxon>
    </lineage>
</organism>
<accession>A0A2M8EJD5</accession>
<evidence type="ECO:0000313" key="2">
    <source>
        <dbReference type="Proteomes" id="UP000228781"/>
    </source>
</evidence>
<reference evidence="2" key="1">
    <citation type="submission" date="2017-09" db="EMBL/GenBank/DDBJ databases">
        <title>Depth-based differentiation of microbial function through sediment-hosted aquifers and enrichment of novel symbionts in the deep terrestrial subsurface.</title>
        <authorList>
            <person name="Probst A.J."/>
            <person name="Ladd B."/>
            <person name="Jarett J.K."/>
            <person name="Geller-Mcgrath D.E."/>
            <person name="Sieber C.M.K."/>
            <person name="Emerson J.B."/>
            <person name="Anantharaman K."/>
            <person name="Thomas B.C."/>
            <person name="Malmstrom R."/>
            <person name="Stieglmeier M."/>
            <person name="Klingl A."/>
            <person name="Woyke T."/>
            <person name="Ryan C.M."/>
            <person name="Banfield J.F."/>
        </authorList>
    </citation>
    <scope>NUCLEOTIDE SEQUENCE [LARGE SCALE GENOMIC DNA]</scope>
</reference>
<comment type="caution">
    <text evidence="1">The sequence shown here is derived from an EMBL/GenBank/DDBJ whole genome shotgun (WGS) entry which is preliminary data.</text>
</comment>
<dbReference type="Proteomes" id="UP000228781">
    <property type="component" value="Unassembled WGS sequence"/>
</dbReference>
<evidence type="ECO:0008006" key="3">
    <source>
        <dbReference type="Google" id="ProtNLM"/>
    </source>
</evidence>
<name>A0A2M8EJD5_UNCKA</name>
<evidence type="ECO:0000313" key="1">
    <source>
        <dbReference type="EMBL" id="PJC22859.1"/>
    </source>
</evidence>
<dbReference type="EMBL" id="PFSK01000017">
    <property type="protein sequence ID" value="PJC22859.1"/>
    <property type="molecule type" value="Genomic_DNA"/>
</dbReference>